<dbReference type="Pfam" id="PF07995">
    <property type="entry name" value="GSDH"/>
    <property type="match status" value="1"/>
</dbReference>
<protein>
    <submittedName>
        <fullName evidence="2">PQQ-dependent sugar dehydrogenase</fullName>
    </submittedName>
</protein>
<feature type="domain" description="Glucose/Sorbosone dehydrogenase" evidence="1">
    <location>
        <begin position="275"/>
        <end position="409"/>
    </location>
</feature>
<evidence type="ECO:0000259" key="1">
    <source>
        <dbReference type="Pfam" id="PF07995"/>
    </source>
</evidence>
<evidence type="ECO:0000313" key="2">
    <source>
        <dbReference type="EMBL" id="MFC4427309.1"/>
    </source>
</evidence>
<organism evidence="2 3">
    <name type="scientific">Deinococcus navajonensis</name>
    <dbReference type="NCBI Taxonomy" id="309884"/>
    <lineage>
        <taxon>Bacteria</taxon>
        <taxon>Thermotogati</taxon>
        <taxon>Deinococcota</taxon>
        <taxon>Deinococci</taxon>
        <taxon>Deinococcales</taxon>
        <taxon>Deinococcaceae</taxon>
        <taxon>Deinococcus</taxon>
    </lineage>
</organism>
<dbReference type="SUPFAM" id="SSF50952">
    <property type="entry name" value="Soluble quinoprotein glucose dehydrogenase"/>
    <property type="match status" value="1"/>
</dbReference>
<proteinExistence type="predicted"/>
<evidence type="ECO:0000313" key="3">
    <source>
        <dbReference type="Proteomes" id="UP001595998"/>
    </source>
</evidence>
<accession>A0ABV8XP33</accession>
<dbReference type="InterPro" id="IPR011042">
    <property type="entry name" value="6-blade_b-propeller_TolB-like"/>
</dbReference>
<dbReference type="InterPro" id="IPR011041">
    <property type="entry name" value="Quinoprot_gluc/sorb_DH_b-prop"/>
</dbReference>
<sequence>MRFRVRHIGFPLAALLVGLTSCTVVEPSFPQGIFPRDFPRVPPADAAAAQVPAGYRVEVVMRDLEYPTSVELDDRGNLYVAEAGFSYGDPVAPARVLRVTPAGELTILADQLRGPINDLLWHQGRLYISHFGSISALEQNGTLSDLVTDLPVNFNHQNNQMTAGPDGKIYFGLGTATNSGVVGLDNAYPFTDLLLWPDMHDVPGHDIRLTGASYLTPQPNNVLARQGRLVDLGSNLAYAVTSLFNRDPNSSMLVRTGPFQPFGHSGERLIPGQVKANGTVLQMNPDGSGLNVYAWGLRNPYGVGWGPDGRLYATDNGYDERGSRPIANAEDNIWVIRQNAWYGWPDYSSGIPVTDPRFRSARGPRPEFLMAEHPPVEKPLMTRPKHAAVTKFDFSRSAGFGFEGQMFLGEFGAGVPATAPDQPPVGQQVVRINPATGESAPFFAAKASALGPKGAEYVATPGPKHPVDVRFSPDGSAMYIADIGALTFRLAGAGPFPRPFPGTGVIWRVTREGAPAATPPANLSPLPPRAAR</sequence>
<reference evidence="3" key="1">
    <citation type="journal article" date="2019" name="Int. J. Syst. Evol. Microbiol.">
        <title>The Global Catalogue of Microorganisms (GCM) 10K type strain sequencing project: providing services to taxonomists for standard genome sequencing and annotation.</title>
        <authorList>
            <consortium name="The Broad Institute Genomics Platform"/>
            <consortium name="The Broad Institute Genome Sequencing Center for Infectious Disease"/>
            <person name="Wu L."/>
            <person name="Ma J."/>
        </authorList>
    </citation>
    <scope>NUCLEOTIDE SEQUENCE [LARGE SCALE GENOMIC DNA]</scope>
    <source>
        <strain evidence="3">CCUG 56029</strain>
    </source>
</reference>
<keyword evidence="3" id="KW-1185">Reference proteome</keyword>
<comment type="caution">
    <text evidence="2">The sequence shown here is derived from an EMBL/GenBank/DDBJ whole genome shotgun (WGS) entry which is preliminary data.</text>
</comment>
<dbReference type="Gene3D" id="2.120.10.30">
    <property type="entry name" value="TolB, C-terminal domain"/>
    <property type="match status" value="1"/>
</dbReference>
<name>A0ABV8XP33_9DEIO</name>
<dbReference type="EMBL" id="JBHSEH010000020">
    <property type="protein sequence ID" value="MFC4427309.1"/>
    <property type="molecule type" value="Genomic_DNA"/>
</dbReference>
<dbReference type="PROSITE" id="PS51257">
    <property type="entry name" value="PROKAR_LIPOPROTEIN"/>
    <property type="match status" value="1"/>
</dbReference>
<dbReference type="PANTHER" id="PTHR33546:SF1">
    <property type="entry name" value="LARGE, MULTIFUNCTIONAL SECRETED PROTEIN"/>
    <property type="match status" value="1"/>
</dbReference>
<gene>
    <name evidence="2" type="ORF">ACFOZ9_13920</name>
</gene>
<dbReference type="Proteomes" id="UP001595998">
    <property type="component" value="Unassembled WGS sequence"/>
</dbReference>
<dbReference type="InterPro" id="IPR012938">
    <property type="entry name" value="Glc/Sorbosone_DH"/>
</dbReference>
<dbReference type="RefSeq" id="WP_380040664.1">
    <property type="nucleotide sequence ID" value="NZ_JBHSEH010000020.1"/>
</dbReference>
<dbReference type="PANTHER" id="PTHR33546">
    <property type="entry name" value="LARGE, MULTIFUNCTIONAL SECRETED PROTEIN-RELATED"/>
    <property type="match status" value="1"/>
</dbReference>